<keyword evidence="3 6" id="KW-0812">Transmembrane</keyword>
<evidence type="ECO:0000256" key="3">
    <source>
        <dbReference type="ARBA" id="ARBA00022692"/>
    </source>
</evidence>
<dbReference type="EMBL" id="JARJFB010000025">
    <property type="protein sequence ID" value="MEA0970536.1"/>
    <property type="molecule type" value="Genomic_DNA"/>
</dbReference>
<evidence type="ECO:0000256" key="5">
    <source>
        <dbReference type="ARBA" id="ARBA00023136"/>
    </source>
</evidence>
<dbReference type="InterPro" id="IPR004307">
    <property type="entry name" value="TspO_MBR"/>
</dbReference>
<feature type="transmembrane region" description="Helical" evidence="6">
    <location>
        <begin position="47"/>
        <end position="66"/>
    </location>
</feature>
<feature type="transmembrane region" description="Helical" evidence="6">
    <location>
        <begin position="101"/>
        <end position="119"/>
    </location>
</feature>
<comment type="caution">
    <text evidence="7">The sequence shown here is derived from an EMBL/GenBank/DDBJ whole genome shotgun (WGS) entry which is preliminary data.</text>
</comment>
<dbReference type="RefSeq" id="WP_410519750.1">
    <property type="nucleotide sequence ID" value="NZ_JARJFB010000025.1"/>
</dbReference>
<evidence type="ECO:0000256" key="2">
    <source>
        <dbReference type="ARBA" id="ARBA00007524"/>
    </source>
</evidence>
<dbReference type="Gene3D" id="1.20.1260.100">
    <property type="entry name" value="TspO/MBR protein"/>
    <property type="match status" value="1"/>
</dbReference>
<evidence type="ECO:0000256" key="1">
    <source>
        <dbReference type="ARBA" id="ARBA00004141"/>
    </source>
</evidence>
<dbReference type="Pfam" id="PF03073">
    <property type="entry name" value="TspO_MBR"/>
    <property type="match status" value="1"/>
</dbReference>
<protein>
    <submittedName>
        <fullName evidence="7">Tryptophan-rich sensory protein</fullName>
    </submittedName>
</protein>
<proteinExistence type="inferred from homology"/>
<name>A0ABU5NBL0_9RICK</name>
<keyword evidence="5 6" id="KW-0472">Membrane</keyword>
<dbReference type="Proteomes" id="UP001291687">
    <property type="component" value="Unassembled WGS sequence"/>
</dbReference>
<dbReference type="PANTHER" id="PTHR10057">
    <property type="entry name" value="PERIPHERAL-TYPE BENZODIAZEPINE RECEPTOR"/>
    <property type="match status" value="1"/>
</dbReference>
<dbReference type="InterPro" id="IPR038330">
    <property type="entry name" value="TspO/MBR-related_sf"/>
</dbReference>
<gene>
    <name evidence="7" type="ORF">Megvenef_00502</name>
</gene>
<evidence type="ECO:0000256" key="4">
    <source>
        <dbReference type="ARBA" id="ARBA00022989"/>
    </source>
</evidence>
<feature type="transmembrane region" description="Helical" evidence="6">
    <location>
        <begin position="12"/>
        <end position="35"/>
    </location>
</feature>
<keyword evidence="4 6" id="KW-1133">Transmembrane helix</keyword>
<evidence type="ECO:0000313" key="7">
    <source>
        <dbReference type="EMBL" id="MEA0970536.1"/>
    </source>
</evidence>
<feature type="transmembrane region" description="Helical" evidence="6">
    <location>
        <begin position="78"/>
        <end position="95"/>
    </location>
</feature>
<organism evidence="7 8">
    <name type="scientific">Candidatus Megaera venefica</name>
    <dbReference type="NCBI Taxonomy" id="2055910"/>
    <lineage>
        <taxon>Bacteria</taxon>
        <taxon>Pseudomonadati</taxon>
        <taxon>Pseudomonadota</taxon>
        <taxon>Alphaproteobacteria</taxon>
        <taxon>Rickettsiales</taxon>
        <taxon>Rickettsiaceae</taxon>
        <taxon>Candidatus Megaera</taxon>
    </lineage>
</organism>
<dbReference type="CDD" id="cd15904">
    <property type="entry name" value="TSPO_MBR"/>
    <property type="match status" value="1"/>
</dbReference>
<reference evidence="7 8" key="1">
    <citation type="submission" date="2023-03" db="EMBL/GenBank/DDBJ databases">
        <title>Host association and intracellularity evolved multiple times independently in the Rickettsiales.</title>
        <authorList>
            <person name="Castelli M."/>
            <person name="Nardi T."/>
            <person name="Gammuto L."/>
            <person name="Bellinzona G."/>
            <person name="Sabaneyeva E."/>
            <person name="Potekhin A."/>
            <person name="Serra V."/>
            <person name="Petroni G."/>
            <person name="Sassera D."/>
        </authorList>
    </citation>
    <scope>NUCLEOTIDE SEQUENCE [LARGE SCALE GENOMIC DNA]</scope>
    <source>
        <strain evidence="7 8">Sr 2-6</strain>
    </source>
</reference>
<keyword evidence="8" id="KW-1185">Reference proteome</keyword>
<evidence type="ECO:0000313" key="8">
    <source>
        <dbReference type="Proteomes" id="UP001291687"/>
    </source>
</evidence>
<dbReference type="PANTHER" id="PTHR10057:SF0">
    <property type="entry name" value="TRANSLOCATOR PROTEIN"/>
    <property type="match status" value="1"/>
</dbReference>
<evidence type="ECO:0000256" key="6">
    <source>
        <dbReference type="SAM" id="Phobius"/>
    </source>
</evidence>
<accession>A0ABU5NBL0</accession>
<feature type="transmembrane region" description="Helical" evidence="6">
    <location>
        <begin position="131"/>
        <end position="152"/>
    </location>
</feature>
<comment type="subcellular location">
    <subcellularLocation>
        <location evidence="1">Membrane</location>
        <topology evidence="1">Multi-pass membrane protein</topology>
    </subcellularLocation>
</comment>
<comment type="similarity">
    <text evidence="2">Belongs to the TspO/BZRP family.</text>
</comment>
<sequence>MIKRAFSAPITWVVSFQLVSITIGYITRFGMYPWYGQLIKSSLTPPGYYFGIIWPILYISLAILGWKLNREREKTILKWYWTGMFLNWLWSPVFFTWHLSWVALLILILLVSINAYILIKLRIGYTNYAYMMLPYFLWLCFALYLNMMIVLLN</sequence>